<organism evidence="1 2">
    <name type="scientific">Choanephora cucurbitarum</name>
    <dbReference type="NCBI Taxonomy" id="101091"/>
    <lineage>
        <taxon>Eukaryota</taxon>
        <taxon>Fungi</taxon>
        <taxon>Fungi incertae sedis</taxon>
        <taxon>Mucoromycota</taxon>
        <taxon>Mucoromycotina</taxon>
        <taxon>Mucoromycetes</taxon>
        <taxon>Mucorales</taxon>
        <taxon>Mucorineae</taxon>
        <taxon>Choanephoraceae</taxon>
        <taxon>Choanephoroideae</taxon>
        <taxon>Choanephora</taxon>
    </lineage>
</organism>
<dbReference type="AlphaFoldDB" id="A0A1C7N013"/>
<evidence type="ECO:0000313" key="1">
    <source>
        <dbReference type="EMBL" id="OBZ82361.1"/>
    </source>
</evidence>
<evidence type="ECO:0000313" key="2">
    <source>
        <dbReference type="Proteomes" id="UP000093000"/>
    </source>
</evidence>
<gene>
    <name evidence="1" type="ORF">A0J61_09588</name>
</gene>
<accession>A0A1C7N013</accession>
<keyword evidence="2" id="KW-1185">Reference proteome</keyword>
<dbReference type="InParanoid" id="A0A1C7N013"/>
<protein>
    <submittedName>
        <fullName evidence="1">Uncharacterized protein</fullName>
    </submittedName>
</protein>
<proteinExistence type="predicted"/>
<dbReference type="Proteomes" id="UP000093000">
    <property type="component" value="Unassembled WGS sequence"/>
</dbReference>
<name>A0A1C7N013_9FUNG</name>
<reference evidence="1 2" key="1">
    <citation type="submission" date="2016-03" db="EMBL/GenBank/DDBJ databases">
        <title>Choanephora cucurbitarum.</title>
        <authorList>
            <person name="Min B."/>
            <person name="Park H."/>
            <person name="Park J.-H."/>
            <person name="Shin H.-D."/>
            <person name="Choi I.-G."/>
        </authorList>
    </citation>
    <scope>NUCLEOTIDE SEQUENCE [LARGE SCALE GENOMIC DNA]</scope>
    <source>
        <strain evidence="1 2">KUS-F28377</strain>
    </source>
</reference>
<sequence>MMVDPVRKVISNYDVTGNPSCVNPNGPPKADTSLRFMQTLSGTSMDGSKSDGDQIALEKHHHQDHALSAAVTVRGPDGPANPSTFTQVSH</sequence>
<comment type="caution">
    <text evidence="1">The sequence shown here is derived from an EMBL/GenBank/DDBJ whole genome shotgun (WGS) entry which is preliminary data.</text>
</comment>
<dbReference type="EMBL" id="LUGH01000885">
    <property type="protein sequence ID" value="OBZ82361.1"/>
    <property type="molecule type" value="Genomic_DNA"/>
</dbReference>